<name>A0AB35IMX4_9FIRM</name>
<dbReference type="Pfam" id="PF17836">
    <property type="entry name" value="PglD_N"/>
    <property type="match status" value="1"/>
</dbReference>
<dbReference type="EMBL" id="JAQLKE010000060">
    <property type="protein sequence ID" value="MDB7085892.1"/>
    <property type="molecule type" value="Genomic_DNA"/>
</dbReference>
<feature type="domain" description="PglD N-terminal" evidence="3">
    <location>
        <begin position="3"/>
        <end position="77"/>
    </location>
</feature>
<feature type="binding site" evidence="2">
    <location>
        <position position="68"/>
    </location>
    <ligand>
        <name>substrate</name>
    </ligand>
</feature>
<dbReference type="Proteomes" id="UP001211987">
    <property type="component" value="Unassembled WGS sequence"/>
</dbReference>
<comment type="caution">
    <text evidence="4">The sequence shown here is derived from an EMBL/GenBank/DDBJ whole genome shotgun (WGS) entry which is preliminary data.</text>
</comment>
<dbReference type="Gene3D" id="2.160.10.10">
    <property type="entry name" value="Hexapeptide repeat proteins"/>
    <property type="match status" value="1"/>
</dbReference>
<dbReference type="CDD" id="cd03360">
    <property type="entry name" value="LbH_AT_putative"/>
    <property type="match status" value="1"/>
</dbReference>
<dbReference type="AlphaFoldDB" id="A0AB35IMX4"/>
<dbReference type="InterPro" id="IPR011004">
    <property type="entry name" value="Trimer_LpxA-like_sf"/>
</dbReference>
<dbReference type="PANTHER" id="PTHR43300">
    <property type="entry name" value="ACETYLTRANSFERASE"/>
    <property type="match status" value="1"/>
</dbReference>
<sequence>MRKLLIIGAGGHGRCCLDIARDMDIFDEISFLDDNQINKIINDCKVIGSIDEMSSYYPEFTHIHIAIGNNKLRSKLLLQAKEIGYSLPILKHPSSVVSKYASIGAGCVLFPCSVIEANAVIGNCCIITSGVVINHDAQIDEYVLVNTGTVIRPNTRINKYASIGSRCLITMNKEIEMNRIIEDGTQI</sequence>
<dbReference type="PANTHER" id="PTHR43300:SF7">
    <property type="entry name" value="UDP-N-ACETYLBACILLOSAMINE N-ACETYLTRANSFERASE"/>
    <property type="match status" value="1"/>
</dbReference>
<feature type="active site" description="Proton acceptor" evidence="1">
    <location>
        <position position="135"/>
    </location>
</feature>
<organism evidence="4 5">
    <name type="scientific">Thomasclavelia ramosa</name>
    <dbReference type="NCBI Taxonomy" id="1547"/>
    <lineage>
        <taxon>Bacteria</taxon>
        <taxon>Bacillati</taxon>
        <taxon>Bacillota</taxon>
        <taxon>Erysipelotrichia</taxon>
        <taxon>Erysipelotrichales</taxon>
        <taxon>Coprobacillaceae</taxon>
        <taxon>Thomasclavelia</taxon>
    </lineage>
</organism>
<evidence type="ECO:0000313" key="5">
    <source>
        <dbReference type="Proteomes" id="UP001211987"/>
    </source>
</evidence>
<evidence type="ECO:0000313" key="4">
    <source>
        <dbReference type="EMBL" id="MDB7085892.1"/>
    </source>
</evidence>
<dbReference type="GeneID" id="64195193"/>
<evidence type="ECO:0000256" key="1">
    <source>
        <dbReference type="PIRSR" id="PIRSR620019-1"/>
    </source>
</evidence>
<dbReference type="Gene3D" id="3.40.50.20">
    <property type="match status" value="1"/>
</dbReference>
<reference evidence="4" key="1">
    <citation type="submission" date="2023-01" db="EMBL/GenBank/DDBJ databases">
        <title>Human gut microbiome strain richness.</title>
        <authorList>
            <person name="Chen-Liaw A."/>
        </authorList>
    </citation>
    <scope>NUCLEOTIDE SEQUENCE</scope>
    <source>
        <strain evidence="4">1001217st2_G6_1001217B_191108</strain>
    </source>
</reference>
<evidence type="ECO:0000256" key="2">
    <source>
        <dbReference type="PIRSR" id="PIRSR620019-2"/>
    </source>
</evidence>
<accession>A0AB35IMX4</accession>
<proteinExistence type="predicted"/>
<dbReference type="SUPFAM" id="SSF51161">
    <property type="entry name" value="Trimeric LpxA-like enzymes"/>
    <property type="match status" value="1"/>
</dbReference>
<evidence type="ECO:0000259" key="3">
    <source>
        <dbReference type="Pfam" id="PF17836"/>
    </source>
</evidence>
<dbReference type="InterPro" id="IPR041561">
    <property type="entry name" value="PglD_N"/>
</dbReference>
<protein>
    <submittedName>
        <fullName evidence="4">Sialic acid O-acetyltransferase</fullName>
    </submittedName>
</protein>
<gene>
    <name evidence="4" type="ORF">PM738_19120</name>
</gene>
<dbReference type="InterPro" id="IPR050179">
    <property type="entry name" value="Trans_hexapeptide_repeat"/>
</dbReference>
<dbReference type="InterPro" id="IPR020019">
    <property type="entry name" value="AcTrfase_PglD-like"/>
</dbReference>
<feature type="site" description="Increases basicity of active site His" evidence="1">
    <location>
        <position position="136"/>
    </location>
</feature>
<dbReference type="RefSeq" id="WP_201900223.1">
    <property type="nucleotide sequence ID" value="NZ_CP068170.1"/>
</dbReference>